<sequence length="162" mass="18102">MTRLDTRPNRRRHRRHLDVTFPSQGIEFPGHLDRTAWATRPVFLSAAGRSIAELRQASLRTSGLRPEELALPAASPAERGSWDRLAPATCLAAYIRGKEELCHAAGYRHGKRLARRRPRRARIRLSDVTERIKVNARTLSGAGGSRLRSAECHGRPQKSPGT</sequence>
<dbReference type="Proteomes" id="UP001066276">
    <property type="component" value="Chromosome 1_2"/>
</dbReference>
<evidence type="ECO:0000313" key="2">
    <source>
        <dbReference type="EMBL" id="KAJ1204733.1"/>
    </source>
</evidence>
<evidence type="ECO:0000313" key="3">
    <source>
        <dbReference type="Proteomes" id="UP001066276"/>
    </source>
</evidence>
<name>A0AAV7VTW1_PLEWA</name>
<keyword evidence="3" id="KW-1185">Reference proteome</keyword>
<gene>
    <name evidence="2" type="ORF">NDU88_000171</name>
</gene>
<feature type="region of interest" description="Disordered" evidence="1">
    <location>
        <begin position="137"/>
        <end position="162"/>
    </location>
</feature>
<reference evidence="2" key="1">
    <citation type="journal article" date="2022" name="bioRxiv">
        <title>Sequencing and chromosome-scale assembly of the giantPleurodeles waltlgenome.</title>
        <authorList>
            <person name="Brown T."/>
            <person name="Elewa A."/>
            <person name="Iarovenko S."/>
            <person name="Subramanian E."/>
            <person name="Araus A.J."/>
            <person name="Petzold A."/>
            <person name="Susuki M."/>
            <person name="Suzuki K.-i.T."/>
            <person name="Hayashi T."/>
            <person name="Toyoda A."/>
            <person name="Oliveira C."/>
            <person name="Osipova E."/>
            <person name="Leigh N.D."/>
            <person name="Simon A."/>
            <person name="Yun M.H."/>
        </authorList>
    </citation>
    <scope>NUCLEOTIDE SEQUENCE</scope>
    <source>
        <strain evidence="2">20211129_DDA</strain>
        <tissue evidence="2">Liver</tissue>
    </source>
</reference>
<proteinExistence type="predicted"/>
<organism evidence="2 3">
    <name type="scientific">Pleurodeles waltl</name>
    <name type="common">Iberian ribbed newt</name>
    <dbReference type="NCBI Taxonomy" id="8319"/>
    <lineage>
        <taxon>Eukaryota</taxon>
        <taxon>Metazoa</taxon>
        <taxon>Chordata</taxon>
        <taxon>Craniata</taxon>
        <taxon>Vertebrata</taxon>
        <taxon>Euteleostomi</taxon>
        <taxon>Amphibia</taxon>
        <taxon>Batrachia</taxon>
        <taxon>Caudata</taxon>
        <taxon>Salamandroidea</taxon>
        <taxon>Salamandridae</taxon>
        <taxon>Pleurodelinae</taxon>
        <taxon>Pleurodeles</taxon>
    </lineage>
</organism>
<protein>
    <submittedName>
        <fullName evidence="2">Uncharacterized protein</fullName>
    </submittedName>
</protein>
<dbReference type="EMBL" id="JANPWB010000002">
    <property type="protein sequence ID" value="KAJ1204733.1"/>
    <property type="molecule type" value="Genomic_DNA"/>
</dbReference>
<evidence type="ECO:0000256" key="1">
    <source>
        <dbReference type="SAM" id="MobiDB-lite"/>
    </source>
</evidence>
<dbReference type="AlphaFoldDB" id="A0AAV7VTW1"/>
<comment type="caution">
    <text evidence="2">The sequence shown here is derived from an EMBL/GenBank/DDBJ whole genome shotgun (WGS) entry which is preliminary data.</text>
</comment>
<accession>A0AAV7VTW1</accession>